<keyword evidence="2" id="KW-1185">Reference proteome</keyword>
<dbReference type="EMBL" id="CAKOFQ010007348">
    <property type="protein sequence ID" value="CAH1998981.1"/>
    <property type="molecule type" value="Genomic_DNA"/>
</dbReference>
<comment type="caution">
    <text evidence="1">The sequence shown here is derived from an EMBL/GenBank/DDBJ whole genome shotgun (WGS) entry which is preliminary data.</text>
</comment>
<reference evidence="1" key="1">
    <citation type="submission" date="2022-03" db="EMBL/GenBank/DDBJ databases">
        <authorList>
            <person name="Sayadi A."/>
        </authorList>
    </citation>
    <scope>NUCLEOTIDE SEQUENCE</scope>
</reference>
<gene>
    <name evidence="1" type="ORF">ACAOBT_LOCUS24721</name>
</gene>
<dbReference type="Proteomes" id="UP001152888">
    <property type="component" value="Unassembled WGS sequence"/>
</dbReference>
<evidence type="ECO:0000313" key="2">
    <source>
        <dbReference type="Proteomes" id="UP001152888"/>
    </source>
</evidence>
<name>A0A9P0LIA1_ACAOB</name>
<proteinExistence type="predicted"/>
<sequence>MESREVDYWALYRFRRGNVEWISRRSKHPWVPWDYRGIHGLASLFSFRNFGGSLIFISARYWDSPTVLPSRYGESPSHRLIT</sequence>
<evidence type="ECO:0000313" key="1">
    <source>
        <dbReference type="EMBL" id="CAH1998981.1"/>
    </source>
</evidence>
<protein>
    <submittedName>
        <fullName evidence="1">Uncharacterized protein</fullName>
    </submittedName>
</protein>
<dbReference type="AlphaFoldDB" id="A0A9P0LIA1"/>
<accession>A0A9P0LIA1</accession>
<organism evidence="1 2">
    <name type="scientific">Acanthoscelides obtectus</name>
    <name type="common">Bean weevil</name>
    <name type="synonym">Bruchus obtectus</name>
    <dbReference type="NCBI Taxonomy" id="200917"/>
    <lineage>
        <taxon>Eukaryota</taxon>
        <taxon>Metazoa</taxon>
        <taxon>Ecdysozoa</taxon>
        <taxon>Arthropoda</taxon>
        <taxon>Hexapoda</taxon>
        <taxon>Insecta</taxon>
        <taxon>Pterygota</taxon>
        <taxon>Neoptera</taxon>
        <taxon>Endopterygota</taxon>
        <taxon>Coleoptera</taxon>
        <taxon>Polyphaga</taxon>
        <taxon>Cucujiformia</taxon>
        <taxon>Chrysomeloidea</taxon>
        <taxon>Chrysomelidae</taxon>
        <taxon>Bruchinae</taxon>
        <taxon>Bruchini</taxon>
        <taxon>Acanthoscelides</taxon>
    </lineage>
</organism>